<dbReference type="Proteomes" id="UP000664073">
    <property type="component" value="Unassembled WGS sequence"/>
</dbReference>
<feature type="domain" description="Acyl-CoA dehydrogenase/oxidase N-terminal" evidence="15">
    <location>
        <begin position="25"/>
        <end position="125"/>
    </location>
</feature>
<feature type="domain" description="Acyl-CoA dehydrogenase C-terminal" evidence="16">
    <location>
        <begin position="249"/>
        <end position="380"/>
    </location>
</feature>
<protein>
    <recommendedName>
        <fullName evidence="10">Dibenzothiophene monooxygenase</fullName>
        <ecNumber evidence="9">1.14.14.21</ecNumber>
    </recommendedName>
</protein>
<comment type="catalytic activity">
    <reaction evidence="11">
        <text>dibenzothiophene + FMNH2 + O2 = dibenzothiophene 5-oxide + FMN + H2O + H(+)</text>
        <dbReference type="Rhea" id="RHEA:49076"/>
        <dbReference type="ChEBI" id="CHEBI:15377"/>
        <dbReference type="ChEBI" id="CHEBI:15378"/>
        <dbReference type="ChEBI" id="CHEBI:15379"/>
        <dbReference type="ChEBI" id="CHEBI:23681"/>
        <dbReference type="ChEBI" id="CHEBI:23683"/>
        <dbReference type="ChEBI" id="CHEBI:57618"/>
        <dbReference type="ChEBI" id="CHEBI:58210"/>
    </reaction>
</comment>
<dbReference type="PANTHER" id="PTHR43884">
    <property type="entry name" value="ACYL-COA DEHYDROGENASE"/>
    <property type="match status" value="1"/>
</dbReference>
<proteinExistence type="inferred from homology"/>
<dbReference type="SUPFAM" id="SSF56645">
    <property type="entry name" value="Acyl-CoA dehydrogenase NM domain-like"/>
    <property type="match status" value="1"/>
</dbReference>
<evidence type="ECO:0000259" key="14">
    <source>
        <dbReference type="Pfam" id="PF02770"/>
    </source>
</evidence>
<evidence type="ECO:0000259" key="15">
    <source>
        <dbReference type="Pfam" id="PF02771"/>
    </source>
</evidence>
<name>A0A939KR67_9PROT</name>
<dbReference type="InterPro" id="IPR036250">
    <property type="entry name" value="AcylCo_DH-like_C"/>
</dbReference>
<dbReference type="PIRSF" id="PIRSF016578">
    <property type="entry name" value="HsaA"/>
    <property type="match status" value="1"/>
</dbReference>
<evidence type="ECO:0000256" key="12">
    <source>
        <dbReference type="ARBA" id="ARBA00048445"/>
    </source>
</evidence>
<dbReference type="AlphaFoldDB" id="A0A939KR67"/>
<dbReference type="EC" id="1.14.14.21" evidence="9"/>
<gene>
    <name evidence="17" type="ORF">J2D77_15150</name>
</gene>
<keyword evidence="3" id="KW-0288">FMN</keyword>
<reference evidence="17" key="1">
    <citation type="submission" date="2021-03" db="EMBL/GenBank/DDBJ databases">
        <title>The complete genome sequence of Acetobacter sp. TBRC 12339.</title>
        <authorList>
            <person name="Charoenyingcharoen P."/>
            <person name="Yukphan P."/>
        </authorList>
    </citation>
    <scope>NUCLEOTIDE SEQUENCE</scope>
    <source>
        <strain evidence="17">TBRC 12339</strain>
    </source>
</reference>
<evidence type="ECO:0000256" key="13">
    <source>
        <dbReference type="ARBA" id="ARBA00049456"/>
    </source>
</evidence>
<dbReference type="Gene3D" id="1.10.540.10">
    <property type="entry name" value="Acyl-CoA dehydrogenase/oxidase, N-terminal domain"/>
    <property type="match status" value="1"/>
</dbReference>
<comment type="similarity">
    <text evidence="8">Belongs to the DszC flavin monooxygenase family.</text>
</comment>
<dbReference type="InterPro" id="IPR006091">
    <property type="entry name" value="Acyl-CoA_Oxase/DH_mid-dom"/>
</dbReference>
<evidence type="ECO:0000256" key="6">
    <source>
        <dbReference type="ARBA" id="ARBA00023033"/>
    </source>
</evidence>
<keyword evidence="18" id="KW-1185">Reference proteome</keyword>
<accession>A0A939KR67</accession>
<evidence type="ECO:0000313" key="17">
    <source>
        <dbReference type="EMBL" id="MBO1326484.1"/>
    </source>
</evidence>
<dbReference type="InterPro" id="IPR013107">
    <property type="entry name" value="Acyl-CoA_DH_C"/>
</dbReference>
<feature type="domain" description="Acyl-CoA oxidase/dehydrogenase middle" evidence="14">
    <location>
        <begin position="133"/>
        <end position="222"/>
    </location>
</feature>
<evidence type="ECO:0000256" key="2">
    <source>
        <dbReference type="ARBA" id="ARBA00022630"/>
    </source>
</evidence>
<evidence type="ECO:0000256" key="11">
    <source>
        <dbReference type="ARBA" id="ARBA00047859"/>
    </source>
</evidence>
<comment type="catalytic activity">
    <reaction evidence="12">
        <text>dibenzothiophene 5-oxide + FMNH2 + O2 = dibenzothiophene 5,5-dioxide + FMN + H2O + H(+)</text>
        <dbReference type="Rhea" id="RHEA:49080"/>
        <dbReference type="ChEBI" id="CHEBI:15377"/>
        <dbReference type="ChEBI" id="CHEBI:15378"/>
        <dbReference type="ChEBI" id="CHEBI:15379"/>
        <dbReference type="ChEBI" id="CHEBI:23683"/>
        <dbReference type="ChEBI" id="CHEBI:57618"/>
        <dbReference type="ChEBI" id="CHEBI:58210"/>
        <dbReference type="ChEBI" id="CHEBI:90356"/>
    </reaction>
</comment>
<evidence type="ECO:0000259" key="16">
    <source>
        <dbReference type="Pfam" id="PF08028"/>
    </source>
</evidence>
<comment type="catalytic activity">
    <reaction evidence="13">
        <text>dibenzothiophene + 2 FMNH2 + 2 O2 = dibenzothiophene 5,5-dioxide + 2 FMN + 2 H2O + 2 H(+)</text>
        <dbReference type="Rhea" id="RHEA:49072"/>
        <dbReference type="ChEBI" id="CHEBI:15377"/>
        <dbReference type="ChEBI" id="CHEBI:15378"/>
        <dbReference type="ChEBI" id="CHEBI:15379"/>
        <dbReference type="ChEBI" id="CHEBI:23681"/>
        <dbReference type="ChEBI" id="CHEBI:57618"/>
        <dbReference type="ChEBI" id="CHEBI:58210"/>
        <dbReference type="ChEBI" id="CHEBI:90356"/>
        <dbReference type="EC" id="1.14.14.21"/>
    </reaction>
</comment>
<evidence type="ECO:0000256" key="7">
    <source>
        <dbReference type="ARBA" id="ARBA00034307"/>
    </source>
</evidence>
<dbReference type="GO" id="GO:0050660">
    <property type="term" value="F:flavin adenine dinucleotide binding"/>
    <property type="evidence" value="ECO:0007669"/>
    <property type="project" value="InterPro"/>
</dbReference>
<evidence type="ECO:0000256" key="4">
    <source>
        <dbReference type="ARBA" id="ARBA00022741"/>
    </source>
</evidence>
<dbReference type="InterPro" id="IPR046373">
    <property type="entry name" value="Acyl-CoA_Oxase/DH_mid-dom_sf"/>
</dbReference>
<dbReference type="InterPro" id="IPR037069">
    <property type="entry name" value="AcylCoA_DH/ox_N_sf"/>
</dbReference>
<dbReference type="Pfam" id="PF02770">
    <property type="entry name" value="Acyl-CoA_dh_M"/>
    <property type="match status" value="1"/>
</dbReference>
<evidence type="ECO:0000313" key="18">
    <source>
        <dbReference type="Proteomes" id="UP000664073"/>
    </source>
</evidence>
<dbReference type="RefSeq" id="WP_207847226.1">
    <property type="nucleotide sequence ID" value="NZ_JAFVMH010000011.1"/>
</dbReference>
<dbReference type="GO" id="GO:0004497">
    <property type="term" value="F:monooxygenase activity"/>
    <property type="evidence" value="ECO:0007669"/>
    <property type="project" value="UniProtKB-KW"/>
</dbReference>
<evidence type="ECO:0000256" key="1">
    <source>
        <dbReference type="ARBA" id="ARBA00004496"/>
    </source>
</evidence>
<keyword evidence="5" id="KW-0560">Oxidoreductase</keyword>
<comment type="subcellular location">
    <subcellularLocation>
        <location evidence="1">Cytoplasm</location>
    </subcellularLocation>
</comment>
<dbReference type="GO" id="GO:0005737">
    <property type="term" value="C:cytoplasm"/>
    <property type="evidence" value="ECO:0007669"/>
    <property type="project" value="UniProtKB-SubCell"/>
</dbReference>
<evidence type="ECO:0000256" key="3">
    <source>
        <dbReference type="ARBA" id="ARBA00022643"/>
    </source>
</evidence>
<evidence type="ECO:0000256" key="9">
    <source>
        <dbReference type="ARBA" id="ARBA00034328"/>
    </source>
</evidence>
<dbReference type="Pfam" id="PF08028">
    <property type="entry name" value="Acyl-CoA_dh_2"/>
    <property type="match status" value="1"/>
</dbReference>
<dbReference type="EMBL" id="JAFVMH010000011">
    <property type="protein sequence ID" value="MBO1326484.1"/>
    <property type="molecule type" value="Genomic_DNA"/>
</dbReference>
<dbReference type="GO" id="GO:0006552">
    <property type="term" value="P:L-leucine catabolic process"/>
    <property type="evidence" value="ECO:0007669"/>
    <property type="project" value="TreeGrafter"/>
</dbReference>
<dbReference type="Gene3D" id="1.20.140.10">
    <property type="entry name" value="Butyryl-CoA Dehydrogenase, subunit A, domain 3"/>
    <property type="match status" value="1"/>
</dbReference>
<keyword evidence="6" id="KW-0503">Monooxygenase</keyword>
<dbReference type="InterPro" id="IPR009100">
    <property type="entry name" value="AcylCoA_DH/oxidase_NM_dom_sf"/>
</dbReference>
<dbReference type="InterPro" id="IPR013786">
    <property type="entry name" value="AcylCoA_DH/ox_N"/>
</dbReference>
<comment type="pathway">
    <text evidence="7">Sulfur metabolism; dibenzothiophene degradation.</text>
</comment>
<evidence type="ECO:0000256" key="8">
    <source>
        <dbReference type="ARBA" id="ARBA00034317"/>
    </source>
</evidence>
<evidence type="ECO:0000256" key="5">
    <source>
        <dbReference type="ARBA" id="ARBA00023002"/>
    </source>
</evidence>
<dbReference type="GO" id="GO:0008470">
    <property type="term" value="F:3-methylbutanoyl-CoA dehydrogenase activity"/>
    <property type="evidence" value="ECO:0007669"/>
    <property type="project" value="TreeGrafter"/>
</dbReference>
<dbReference type="PANTHER" id="PTHR43884:SF12">
    <property type="entry name" value="ISOVALERYL-COA DEHYDROGENASE, MITOCHONDRIAL-RELATED"/>
    <property type="match status" value="1"/>
</dbReference>
<sequence length="403" mass="43457">MDASVLAALIPSYVWPDILRPHIETLYDVIHHSIAPNAPAADREGHYPTTSIVALKACGVMAAALPRSYGGWGLTQAQSQEILLRMASADPSVAQIYKVHDDLVREIFTFADDATCRRLGHDIASRNIIIGQAIAEEGARADQFGHVVATPDHGCHILNGRKIYATGAMGADLIAITSHDIAGGAMRFDLVPRRTAGLTVLDDWSGMGQRATASGTVILDNVRTVPGLVIPKENPSPPDWSSLRYQHGFSTIMAGIGMAALRYAAGFVREQARPWISVQGKNASDDPMVRRLFGEIGAELAGAVALIRDAANGLDLRASGVIPRAEAAMAVYAARSLASRVSLRATSDIMSAMGARATRESIGFDRYWRDARTLSLHDPVDWKHEEIGRHLLTGWLPEPSLYG</sequence>
<keyword evidence="2" id="KW-0285">Flavoprotein</keyword>
<organism evidence="17 18">
    <name type="scientific">Acetobacter garciniae</name>
    <dbReference type="NCBI Taxonomy" id="2817435"/>
    <lineage>
        <taxon>Bacteria</taxon>
        <taxon>Pseudomonadati</taxon>
        <taxon>Pseudomonadota</taxon>
        <taxon>Alphaproteobacteria</taxon>
        <taxon>Acetobacterales</taxon>
        <taxon>Acetobacteraceae</taxon>
        <taxon>Acetobacter</taxon>
    </lineage>
</organism>
<dbReference type="Gene3D" id="2.40.110.10">
    <property type="entry name" value="Butyryl-CoA Dehydrogenase, subunit A, domain 2"/>
    <property type="match status" value="1"/>
</dbReference>
<keyword evidence="4" id="KW-0547">Nucleotide-binding</keyword>
<dbReference type="SUPFAM" id="SSF47203">
    <property type="entry name" value="Acyl-CoA dehydrogenase C-terminal domain-like"/>
    <property type="match status" value="1"/>
</dbReference>
<evidence type="ECO:0000256" key="10">
    <source>
        <dbReference type="ARBA" id="ARBA00034345"/>
    </source>
</evidence>
<dbReference type="Pfam" id="PF02771">
    <property type="entry name" value="Acyl-CoA_dh_N"/>
    <property type="match status" value="1"/>
</dbReference>
<comment type="caution">
    <text evidence="17">The sequence shown here is derived from an EMBL/GenBank/DDBJ whole genome shotgun (WGS) entry which is preliminary data.</text>
</comment>